<accession>A0ABV5ZF80</accession>
<dbReference type="Pfam" id="PF20090">
    <property type="entry name" value="DUF6482"/>
    <property type="match status" value="1"/>
</dbReference>
<reference evidence="1 2" key="1">
    <citation type="submission" date="2024-09" db="EMBL/GenBank/DDBJ databases">
        <authorList>
            <person name="Sun Q."/>
            <person name="Mori K."/>
        </authorList>
    </citation>
    <scope>NUCLEOTIDE SEQUENCE [LARGE SCALE GENOMIC DNA]</scope>
    <source>
        <strain evidence="1 2">ATCC 51285</strain>
    </source>
</reference>
<evidence type="ECO:0000313" key="1">
    <source>
        <dbReference type="EMBL" id="MFB9886816.1"/>
    </source>
</evidence>
<sequence>MASLTLRQLPSLAPFSRLQLESHGCSQYSVALWHGASWHRLVDDAGRPLLYHSQLAAKKPLRGLGIGASQLLLHSAYDEMIGLTSASDPADPIPIANPDQDLS</sequence>
<dbReference type="InterPro" id="IPR045508">
    <property type="entry name" value="DUF6482"/>
</dbReference>
<dbReference type="Proteomes" id="UP001589628">
    <property type="component" value="Unassembled WGS sequence"/>
</dbReference>
<comment type="caution">
    <text evidence="1">The sequence shown here is derived from an EMBL/GenBank/DDBJ whole genome shotgun (WGS) entry which is preliminary data.</text>
</comment>
<keyword evidence="2" id="KW-1185">Reference proteome</keyword>
<dbReference type="EMBL" id="JBHLZN010000003">
    <property type="protein sequence ID" value="MFB9886816.1"/>
    <property type="molecule type" value="Genomic_DNA"/>
</dbReference>
<protein>
    <submittedName>
        <fullName evidence="1">DUF6482 family protein</fullName>
    </submittedName>
</protein>
<evidence type="ECO:0000313" key="2">
    <source>
        <dbReference type="Proteomes" id="UP001589628"/>
    </source>
</evidence>
<name>A0ABV5ZF80_9GAMM</name>
<gene>
    <name evidence="1" type="ORF">ACFFLH_10360</name>
</gene>
<proteinExistence type="predicted"/>
<organism evidence="1 2">
    <name type="scientific">Balneatrix alpica</name>
    <dbReference type="NCBI Taxonomy" id="75684"/>
    <lineage>
        <taxon>Bacteria</taxon>
        <taxon>Pseudomonadati</taxon>
        <taxon>Pseudomonadota</taxon>
        <taxon>Gammaproteobacteria</taxon>
        <taxon>Oceanospirillales</taxon>
        <taxon>Balneatrichaceae</taxon>
        <taxon>Balneatrix</taxon>
    </lineage>
</organism>
<dbReference type="RefSeq" id="WP_027312347.1">
    <property type="nucleotide sequence ID" value="NZ_JAUESS010000001.1"/>
</dbReference>